<feature type="transmembrane region" description="Helical" evidence="11">
    <location>
        <begin position="396"/>
        <end position="418"/>
    </location>
</feature>
<dbReference type="AlphaFoldDB" id="A0AAV3SZV6"/>
<comment type="subcellular location">
    <subcellularLocation>
        <location evidence="1">Membrane</location>
        <topology evidence="1">Multi-pass membrane protein</topology>
    </subcellularLocation>
</comment>
<dbReference type="PANTHER" id="PTHR19271:SF16">
    <property type="entry name" value="CYTOCHROME B"/>
    <property type="match status" value="1"/>
</dbReference>
<keyword evidence="5" id="KW-0479">Metal-binding</keyword>
<feature type="transmembrane region" description="Helical" evidence="11">
    <location>
        <begin position="455"/>
        <end position="476"/>
    </location>
</feature>
<evidence type="ECO:0000256" key="6">
    <source>
        <dbReference type="ARBA" id="ARBA00022982"/>
    </source>
</evidence>
<organism evidence="14 15">
    <name type="scientific">Salarchaeum japonicum</name>
    <dbReference type="NCBI Taxonomy" id="555573"/>
    <lineage>
        <taxon>Archaea</taxon>
        <taxon>Methanobacteriati</taxon>
        <taxon>Methanobacteriota</taxon>
        <taxon>Stenosarchaea group</taxon>
        <taxon>Halobacteria</taxon>
        <taxon>Halobacteriales</taxon>
        <taxon>Halobacteriaceae</taxon>
    </lineage>
</organism>
<dbReference type="PROSITE" id="PS51003">
    <property type="entry name" value="CYTB_CTER"/>
    <property type="match status" value="1"/>
</dbReference>
<feature type="transmembrane region" description="Helical" evidence="11">
    <location>
        <begin position="324"/>
        <end position="344"/>
    </location>
</feature>
<feature type="transmembrane region" description="Helical" evidence="11">
    <location>
        <begin position="119"/>
        <end position="139"/>
    </location>
</feature>
<feature type="domain" description="Cytochrome b/b6 C-terminal region profile" evidence="13">
    <location>
        <begin position="260"/>
        <end position="413"/>
    </location>
</feature>
<comment type="caution">
    <text evidence="14">The sequence shown here is derived from an EMBL/GenBank/DDBJ whole genome shotgun (WGS) entry which is preliminary data.</text>
</comment>
<evidence type="ECO:0000259" key="12">
    <source>
        <dbReference type="PROSITE" id="PS51002"/>
    </source>
</evidence>
<keyword evidence="4 11" id="KW-0812">Transmembrane</keyword>
<feature type="domain" description="Cytochrome b/b6 N-terminal region profile" evidence="12">
    <location>
        <begin position="23"/>
        <end position="250"/>
    </location>
</feature>
<dbReference type="GO" id="GO:0016020">
    <property type="term" value="C:membrane"/>
    <property type="evidence" value="ECO:0007669"/>
    <property type="project" value="UniProtKB-SubCell"/>
</dbReference>
<dbReference type="InterPro" id="IPR005798">
    <property type="entry name" value="Cyt_b/b6_C"/>
</dbReference>
<evidence type="ECO:0000256" key="4">
    <source>
        <dbReference type="ARBA" id="ARBA00022692"/>
    </source>
</evidence>
<dbReference type="InterPro" id="IPR036150">
    <property type="entry name" value="Cyt_b/b6_C_sf"/>
</dbReference>
<dbReference type="GO" id="GO:0016491">
    <property type="term" value="F:oxidoreductase activity"/>
    <property type="evidence" value="ECO:0007669"/>
    <property type="project" value="InterPro"/>
</dbReference>
<evidence type="ECO:0000256" key="10">
    <source>
        <dbReference type="SAM" id="MobiDB-lite"/>
    </source>
</evidence>
<feature type="compositionally biased region" description="Polar residues" evidence="10">
    <location>
        <begin position="1"/>
        <end position="10"/>
    </location>
</feature>
<keyword evidence="6" id="KW-0249">Electron transport</keyword>
<dbReference type="GO" id="GO:0046872">
    <property type="term" value="F:metal ion binding"/>
    <property type="evidence" value="ECO:0007669"/>
    <property type="project" value="UniProtKB-KW"/>
</dbReference>
<evidence type="ECO:0000256" key="5">
    <source>
        <dbReference type="ARBA" id="ARBA00022723"/>
    </source>
</evidence>
<protein>
    <submittedName>
        <fullName evidence="14">Cytochrome bc complex cytochrome b subunit</fullName>
    </submittedName>
</protein>
<dbReference type="Proteomes" id="UP001500194">
    <property type="component" value="Unassembled WGS sequence"/>
</dbReference>
<dbReference type="Pfam" id="PF00032">
    <property type="entry name" value="Cytochrom_B_C"/>
    <property type="match status" value="1"/>
</dbReference>
<evidence type="ECO:0000256" key="9">
    <source>
        <dbReference type="ARBA" id="ARBA00023136"/>
    </source>
</evidence>
<dbReference type="EMBL" id="BAAADU010000002">
    <property type="protein sequence ID" value="GAA0650876.1"/>
    <property type="molecule type" value="Genomic_DNA"/>
</dbReference>
<evidence type="ECO:0000256" key="8">
    <source>
        <dbReference type="ARBA" id="ARBA00023004"/>
    </source>
</evidence>
<feature type="transmembrane region" description="Helical" evidence="11">
    <location>
        <begin position="151"/>
        <end position="171"/>
    </location>
</feature>
<reference evidence="14 15" key="1">
    <citation type="journal article" date="2019" name="Int. J. Syst. Evol. Microbiol.">
        <title>The Global Catalogue of Microorganisms (GCM) 10K type strain sequencing project: providing services to taxonomists for standard genome sequencing and annotation.</title>
        <authorList>
            <consortium name="The Broad Institute Genomics Platform"/>
            <consortium name="The Broad Institute Genome Sequencing Center for Infectious Disease"/>
            <person name="Wu L."/>
            <person name="Ma J."/>
        </authorList>
    </citation>
    <scope>NUCLEOTIDE SEQUENCE [LARGE SCALE GENOMIC DNA]</scope>
    <source>
        <strain evidence="14 15">JCM 16327</strain>
    </source>
</reference>
<dbReference type="Gene3D" id="1.20.810.10">
    <property type="entry name" value="Cytochrome Bc1 Complex, Chain C"/>
    <property type="match status" value="1"/>
</dbReference>
<dbReference type="PANTHER" id="PTHR19271">
    <property type="entry name" value="CYTOCHROME B"/>
    <property type="match status" value="1"/>
</dbReference>
<accession>A0AAV3SZV6</accession>
<dbReference type="GeneID" id="68574110"/>
<evidence type="ECO:0000256" key="11">
    <source>
        <dbReference type="SAM" id="Phobius"/>
    </source>
</evidence>
<keyword evidence="2" id="KW-0813">Transport</keyword>
<feature type="transmembrane region" description="Helical" evidence="11">
    <location>
        <begin position="282"/>
        <end position="304"/>
    </location>
</feature>
<evidence type="ECO:0000313" key="15">
    <source>
        <dbReference type="Proteomes" id="UP001500194"/>
    </source>
</evidence>
<feature type="transmembrane region" description="Helical" evidence="11">
    <location>
        <begin position="87"/>
        <end position="107"/>
    </location>
</feature>
<keyword evidence="15" id="KW-1185">Reference proteome</keyword>
<feature type="transmembrane region" description="Helical" evidence="11">
    <location>
        <begin position="356"/>
        <end position="376"/>
    </location>
</feature>
<evidence type="ECO:0000256" key="3">
    <source>
        <dbReference type="ARBA" id="ARBA00022617"/>
    </source>
</evidence>
<feature type="transmembrane region" description="Helical" evidence="11">
    <location>
        <begin position="425"/>
        <end position="443"/>
    </location>
</feature>
<sequence>MSTETEQQPAEGTASEDENPSRVYRWLDDRLDLGDTFLGKAFPEDAYGSFLLGEVSLFTFVILVLTGTFLGLIYTPSTTAVEYTGRVAAYAGTEVPAAFASVLQITYGTRFGMTLRMVHHWAAFLFVAAMGLHMLRVFFAGSYRNPRELNWLVGTALIFLGILEGFLGYALPFDEYSATATGIGYEIAGTIPFIGEQLQYLVFGGAWPAASETVIPRLFFMHVFLVPLVIGGLIAVHMFLLVRQKHTEQKGERHESDGGPDSDDQSYVVGTPLFPNQAMVTIVVFLMTFAVLFLLAAFFPVQRLPIWGPSDPTSTPANVGPDWYFMWVFGVLKIIPAIPFHDAISSALGGIPVGEFVAGVIVPGIIATVLALWPFIDYSKNEVHFTADPLDRPFPTAVGVGAIALIVMLSMAGMNATVATVVSGIVHWAAPIPVLGGLFTFVFTQPPVTTAEVTLPLQVATVAVPLVEGVLVYVMLARRKKRKGIEDSSEAAAARAASQDD</sequence>
<keyword evidence="8" id="KW-0408">Iron</keyword>
<feature type="region of interest" description="Disordered" evidence="10">
    <location>
        <begin position="1"/>
        <end position="20"/>
    </location>
</feature>
<dbReference type="RefSeq" id="WP_227261083.1">
    <property type="nucleotide sequence ID" value="NZ_BAAADU010000002.1"/>
</dbReference>
<evidence type="ECO:0000256" key="1">
    <source>
        <dbReference type="ARBA" id="ARBA00004141"/>
    </source>
</evidence>
<dbReference type="InterPro" id="IPR027387">
    <property type="entry name" value="Cytb/b6-like_sf"/>
</dbReference>
<evidence type="ECO:0000256" key="2">
    <source>
        <dbReference type="ARBA" id="ARBA00022448"/>
    </source>
</evidence>
<dbReference type="GO" id="GO:0009055">
    <property type="term" value="F:electron transfer activity"/>
    <property type="evidence" value="ECO:0007669"/>
    <property type="project" value="InterPro"/>
</dbReference>
<gene>
    <name evidence="14" type="ORF">GCM10009019_12210</name>
</gene>
<evidence type="ECO:0000259" key="13">
    <source>
        <dbReference type="PROSITE" id="PS51003"/>
    </source>
</evidence>
<feature type="transmembrane region" description="Helical" evidence="11">
    <location>
        <begin position="219"/>
        <end position="242"/>
    </location>
</feature>
<proteinExistence type="predicted"/>
<keyword evidence="3" id="KW-0349">Heme</keyword>
<evidence type="ECO:0000256" key="7">
    <source>
        <dbReference type="ARBA" id="ARBA00022989"/>
    </source>
</evidence>
<dbReference type="SUPFAM" id="SSF81342">
    <property type="entry name" value="Transmembrane di-heme cytochromes"/>
    <property type="match status" value="1"/>
</dbReference>
<evidence type="ECO:0000313" key="14">
    <source>
        <dbReference type="EMBL" id="GAA0650876.1"/>
    </source>
</evidence>
<feature type="transmembrane region" description="Helical" evidence="11">
    <location>
        <begin position="55"/>
        <end position="75"/>
    </location>
</feature>
<dbReference type="SUPFAM" id="SSF81648">
    <property type="entry name" value="a domain/subunit of cytochrome bc1 complex (Ubiquinol-cytochrome c reductase)"/>
    <property type="match status" value="1"/>
</dbReference>
<name>A0AAV3SZV6_9EURY</name>
<keyword evidence="7 11" id="KW-1133">Transmembrane helix</keyword>
<dbReference type="InterPro" id="IPR005797">
    <property type="entry name" value="Cyt_b/b6_N"/>
</dbReference>
<keyword evidence="9 11" id="KW-0472">Membrane</keyword>
<dbReference type="PROSITE" id="PS51002">
    <property type="entry name" value="CYTB_NTER"/>
    <property type="match status" value="1"/>
</dbReference>
<dbReference type="InterPro" id="IPR016174">
    <property type="entry name" value="Di-haem_cyt_TM"/>
</dbReference>
<dbReference type="Pfam" id="PF13631">
    <property type="entry name" value="Cytochrom_B_N_2"/>
    <property type="match status" value="1"/>
</dbReference>
<dbReference type="GO" id="GO:0022904">
    <property type="term" value="P:respiratory electron transport chain"/>
    <property type="evidence" value="ECO:0007669"/>
    <property type="project" value="InterPro"/>
</dbReference>